<proteinExistence type="inferred from homology"/>
<dbReference type="InterPro" id="IPR036663">
    <property type="entry name" value="Fumarylacetoacetase_C_sf"/>
</dbReference>
<evidence type="ECO:0000313" key="4">
    <source>
        <dbReference type="EMBL" id="KAJ8316965.1"/>
    </source>
</evidence>
<keyword evidence="5" id="KW-1185">Reference proteome</keyword>
<gene>
    <name evidence="4" type="ORF">KUTeg_004869</name>
</gene>
<keyword evidence="2" id="KW-0479">Metal-binding</keyword>
<dbReference type="PANTHER" id="PTHR42796">
    <property type="entry name" value="FUMARYLACETOACETATE HYDROLASE DOMAIN-CONTAINING PROTEIN 2A-RELATED"/>
    <property type="match status" value="1"/>
</dbReference>
<dbReference type="Pfam" id="PF01557">
    <property type="entry name" value="FAA_hydrolase"/>
    <property type="match status" value="1"/>
</dbReference>
<evidence type="ECO:0000313" key="5">
    <source>
        <dbReference type="Proteomes" id="UP001217089"/>
    </source>
</evidence>
<dbReference type="SUPFAM" id="SSF56529">
    <property type="entry name" value="FAH"/>
    <property type="match status" value="1"/>
</dbReference>
<accession>A0ABQ9FMP8</accession>
<evidence type="ECO:0000256" key="1">
    <source>
        <dbReference type="ARBA" id="ARBA00010211"/>
    </source>
</evidence>
<dbReference type="EMBL" id="JARBDR010000246">
    <property type="protein sequence ID" value="KAJ8316965.1"/>
    <property type="molecule type" value="Genomic_DNA"/>
</dbReference>
<organism evidence="4 5">
    <name type="scientific">Tegillarca granosa</name>
    <name type="common">Malaysian cockle</name>
    <name type="synonym">Anadara granosa</name>
    <dbReference type="NCBI Taxonomy" id="220873"/>
    <lineage>
        <taxon>Eukaryota</taxon>
        <taxon>Metazoa</taxon>
        <taxon>Spiralia</taxon>
        <taxon>Lophotrochozoa</taxon>
        <taxon>Mollusca</taxon>
        <taxon>Bivalvia</taxon>
        <taxon>Autobranchia</taxon>
        <taxon>Pteriomorphia</taxon>
        <taxon>Arcoida</taxon>
        <taxon>Arcoidea</taxon>
        <taxon>Arcidae</taxon>
        <taxon>Tegillarca</taxon>
    </lineage>
</organism>
<dbReference type="PANTHER" id="PTHR42796:SF4">
    <property type="entry name" value="FUMARYLACETOACETATE HYDROLASE DOMAIN-CONTAINING PROTEIN 2A"/>
    <property type="match status" value="1"/>
</dbReference>
<evidence type="ECO:0000259" key="3">
    <source>
        <dbReference type="Pfam" id="PF01557"/>
    </source>
</evidence>
<dbReference type="InterPro" id="IPR011234">
    <property type="entry name" value="Fumarylacetoacetase-like_C"/>
</dbReference>
<feature type="domain" description="Fumarylacetoacetase-like C-terminal" evidence="3">
    <location>
        <begin position="113"/>
        <end position="238"/>
    </location>
</feature>
<sequence>MHIGVSRFILRRIATPGCKFKRTAMRFVQFEEGGKRRLGVEKEANGDIVDLSKADPTLPTDMRGFLDGGQRMLLAAKRIPIQYIDDYNDVIIIIQLFFSAVDSGHQDTILPRQNVKEEDAMNYVFGFTVAHDVSARDWQLSKGKNGGQWTIGKAMDCFCPLGPAIVMKEDLVDPHNLGLRCLVNGKAKQDSSTKQMIFQTASLVAFVSRFMTLKPGDLILTGTPPGVGVFRKPPEFLKVRINLYCV</sequence>
<evidence type="ECO:0000256" key="2">
    <source>
        <dbReference type="ARBA" id="ARBA00022723"/>
    </source>
</evidence>
<name>A0ABQ9FMP8_TEGGR</name>
<dbReference type="Gene3D" id="3.90.850.10">
    <property type="entry name" value="Fumarylacetoacetase-like, C-terminal domain"/>
    <property type="match status" value="1"/>
</dbReference>
<dbReference type="Proteomes" id="UP001217089">
    <property type="component" value="Unassembled WGS sequence"/>
</dbReference>
<comment type="similarity">
    <text evidence="1">Belongs to the FAH family.</text>
</comment>
<protein>
    <recommendedName>
        <fullName evidence="3">Fumarylacetoacetase-like C-terminal domain-containing protein</fullName>
    </recommendedName>
</protein>
<reference evidence="4 5" key="1">
    <citation type="submission" date="2022-12" db="EMBL/GenBank/DDBJ databases">
        <title>Chromosome-level genome of Tegillarca granosa.</title>
        <authorList>
            <person name="Kim J."/>
        </authorList>
    </citation>
    <scope>NUCLEOTIDE SEQUENCE [LARGE SCALE GENOMIC DNA]</scope>
    <source>
        <strain evidence="4">Teg-2019</strain>
        <tissue evidence="4">Adductor muscle</tissue>
    </source>
</reference>
<dbReference type="InterPro" id="IPR051121">
    <property type="entry name" value="FAH"/>
</dbReference>
<comment type="caution">
    <text evidence="4">The sequence shown here is derived from an EMBL/GenBank/DDBJ whole genome shotgun (WGS) entry which is preliminary data.</text>
</comment>